<dbReference type="EMBL" id="JABZEO010000003">
    <property type="protein sequence ID" value="NVZ08888.1"/>
    <property type="molecule type" value="Genomic_DNA"/>
</dbReference>
<evidence type="ECO:0000313" key="2">
    <source>
        <dbReference type="EMBL" id="NVZ08888.1"/>
    </source>
</evidence>
<reference evidence="2 3" key="1">
    <citation type="submission" date="2020-06" db="EMBL/GenBank/DDBJ databases">
        <title>Whole-genome sequence of Allochromatium humboldtianum DSM 21881, type strain.</title>
        <authorList>
            <person name="Kyndt J.A."/>
            <person name="Meyer T.E."/>
        </authorList>
    </citation>
    <scope>NUCLEOTIDE SEQUENCE [LARGE SCALE GENOMIC DNA]</scope>
    <source>
        <strain evidence="2 3">DSM 21881</strain>
    </source>
</reference>
<dbReference type="Pfam" id="PF10636">
    <property type="entry name" value="hemP"/>
    <property type="match status" value="1"/>
</dbReference>
<dbReference type="RefSeq" id="WP_176975648.1">
    <property type="nucleotide sequence ID" value="NZ_JABZEO010000003.1"/>
</dbReference>
<dbReference type="AlphaFoldDB" id="A0A850R6C9"/>
<sequence length="62" mass="7071">MPTTTTAASRRPEHLHKSALSPIPRTIDVRSLLGNDPFVMIEHGDCRYVLRMTRNNKLILTK</sequence>
<dbReference type="InterPro" id="IPR019600">
    <property type="entry name" value="Hemin_uptake_protein_HemP"/>
</dbReference>
<accession>A0A850R6C9</accession>
<name>A0A850R6C9_9GAMM</name>
<comment type="caution">
    <text evidence="2">The sequence shown here is derived from an EMBL/GenBank/DDBJ whole genome shotgun (WGS) entry which is preliminary data.</text>
</comment>
<dbReference type="Gene3D" id="2.10.70.10">
    <property type="entry name" value="Complement Module, domain 1"/>
    <property type="match status" value="1"/>
</dbReference>
<keyword evidence="3" id="KW-1185">Reference proteome</keyword>
<feature type="region of interest" description="Disordered" evidence="1">
    <location>
        <begin position="1"/>
        <end position="20"/>
    </location>
</feature>
<proteinExistence type="predicted"/>
<evidence type="ECO:0000256" key="1">
    <source>
        <dbReference type="SAM" id="MobiDB-lite"/>
    </source>
</evidence>
<dbReference type="Proteomes" id="UP000592294">
    <property type="component" value="Unassembled WGS sequence"/>
</dbReference>
<gene>
    <name evidence="2" type="ORF">HW932_06400</name>
</gene>
<evidence type="ECO:0000313" key="3">
    <source>
        <dbReference type="Proteomes" id="UP000592294"/>
    </source>
</evidence>
<organism evidence="2 3">
    <name type="scientific">Allochromatium humboldtianum</name>
    <dbReference type="NCBI Taxonomy" id="504901"/>
    <lineage>
        <taxon>Bacteria</taxon>
        <taxon>Pseudomonadati</taxon>
        <taxon>Pseudomonadota</taxon>
        <taxon>Gammaproteobacteria</taxon>
        <taxon>Chromatiales</taxon>
        <taxon>Chromatiaceae</taxon>
        <taxon>Allochromatium</taxon>
    </lineage>
</organism>
<protein>
    <submittedName>
        <fullName evidence="2">Hemin uptake protein HemP</fullName>
    </submittedName>
</protein>